<dbReference type="InterPro" id="IPR037120">
    <property type="entry name" value="Haem_peroxidase_sf_animal"/>
</dbReference>
<dbReference type="AlphaFoldDB" id="A0A914DZ03"/>
<accession>A0A914DZ03</accession>
<feature type="disulfide bond" evidence="8">
    <location>
        <begin position="25"/>
        <end position="59"/>
    </location>
</feature>
<dbReference type="SMART" id="SM00254">
    <property type="entry name" value="ShKT"/>
    <property type="match status" value="1"/>
</dbReference>
<dbReference type="SUPFAM" id="SSF48113">
    <property type="entry name" value="Heme-dependent peroxidases"/>
    <property type="match status" value="1"/>
</dbReference>
<dbReference type="PRINTS" id="PR00457">
    <property type="entry name" value="ANPEROXIDASE"/>
</dbReference>
<evidence type="ECO:0000256" key="7">
    <source>
        <dbReference type="PIRSR" id="PIRSR619791-2"/>
    </source>
</evidence>
<protein>
    <recommendedName>
        <fullName evidence="2">peroxidase</fullName>
        <ecNumber evidence="2">1.11.1.7</ecNumber>
    </recommendedName>
</protein>
<sequence length="640" mass="71743">MKLIRAIFFAICLVFQTSVVLSQQCQDEHQFCKFWASQQECQKNPKWMVVHCQVSCQTCPQPVTPVQEPVQPNPILPMQQPPLIATPVVPSFNISNGQCPLIQVREIETRMTATAFDFRTRVSSEGCGRPNQPNNCNQNVCYHRRYRTFDGSCNNLQHPAWGASFTPYIRLLNANYEDGIGRMIGSTPGSMPNPRDVTHFLLSSGASIPSRANSLLMQFGQFLSHDLSRNSVTNLCNCGMQAPVCANMLIGVRDPKRRQAPCIPFTRAAPMCGTGINGIIRELMNENSAYIDASNTAIVRGKVFPPTNREGMSTGDDRSNLFIGLSALHTIFVRLHNRIAADLQNLNPQWNSERLYQETRKIVGAYMQVITYKEFAPTLLGKKVSLITEYTGYKPEVNPGIANEFSSAAYRLHGMIQEFYPLVDHLFRKVGDVRFVEGTLQVQRLLASGTDFLIRGLIGTPARRPQRITTQVTEELFGVADMASINVQRGRDHGLRFYNDYRALCNLPRITNFNNWPEVSDESVRRRVAELYPDPEKLDLYVGGLLEEPSDGSLVGPTFACIIADQFRRSRDGDRFYFANPGVFTQNQTASLSRVGLSSVICLTGDNYPEVPINAFTVDMGQSAVSCRQIPQLDLTLWKE</sequence>
<evidence type="ECO:0000256" key="6">
    <source>
        <dbReference type="ARBA" id="ARBA00023157"/>
    </source>
</evidence>
<comment type="catalytic activity">
    <reaction evidence="1">
        <text>2 a phenolic donor + H2O2 = 2 a phenolic radical donor + 2 H2O</text>
        <dbReference type="Rhea" id="RHEA:56136"/>
        <dbReference type="ChEBI" id="CHEBI:15377"/>
        <dbReference type="ChEBI" id="CHEBI:16240"/>
        <dbReference type="ChEBI" id="CHEBI:139520"/>
        <dbReference type="ChEBI" id="CHEBI:139521"/>
        <dbReference type="EC" id="1.11.1.7"/>
    </reaction>
</comment>
<dbReference type="Gene3D" id="1.10.640.10">
    <property type="entry name" value="Haem peroxidase domain superfamily, animal type"/>
    <property type="match status" value="1"/>
</dbReference>
<keyword evidence="11" id="KW-1185">Reference proteome</keyword>
<evidence type="ECO:0000259" key="10">
    <source>
        <dbReference type="PROSITE" id="PS51670"/>
    </source>
</evidence>
<keyword evidence="6 8" id="KW-1015">Disulfide bond</keyword>
<dbReference type="GO" id="GO:0006979">
    <property type="term" value="P:response to oxidative stress"/>
    <property type="evidence" value="ECO:0007669"/>
    <property type="project" value="InterPro"/>
</dbReference>
<name>A0A914DZ03_9BILA</name>
<dbReference type="PROSITE" id="PS50292">
    <property type="entry name" value="PEROXIDASE_3"/>
    <property type="match status" value="1"/>
</dbReference>
<keyword evidence="5 9" id="KW-0732">Signal</keyword>
<keyword evidence="7" id="KW-0408">Iron</keyword>
<dbReference type="Pfam" id="PF01549">
    <property type="entry name" value="ShK"/>
    <property type="match status" value="1"/>
</dbReference>
<feature type="domain" description="ShKT" evidence="10">
    <location>
        <begin position="25"/>
        <end position="59"/>
    </location>
</feature>
<dbReference type="EC" id="1.11.1.7" evidence="2"/>
<dbReference type="PROSITE" id="PS51670">
    <property type="entry name" value="SHKT"/>
    <property type="match status" value="1"/>
</dbReference>
<dbReference type="GO" id="GO:0140825">
    <property type="term" value="F:lactoperoxidase activity"/>
    <property type="evidence" value="ECO:0007669"/>
    <property type="project" value="UniProtKB-EC"/>
</dbReference>
<evidence type="ECO:0000256" key="4">
    <source>
        <dbReference type="ARBA" id="ARBA00022723"/>
    </source>
</evidence>
<dbReference type="GO" id="GO:0046872">
    <property type="term" value="F:metal ion binding"/>
    <property type="evidence" value="ECO:0007669"/>
    <property type="project" value="UniProtKB-KW"/>
</dbReference>
<dbReference type="Pfam" id="PF03098">
    <property type="entry name" value="An_peroxidase"/>
    <property type="match status" value="2"/>
</dbReference>
<dbReference type="PANTHER" id="PTHR11475">
    <property type="entry name" value="OXIDASE/PEROXIDASE"/>
    <property type="match status" value="1"/>
</dbReference>
<comment type="caution">
    <text evidence="8">Lacks conserved residue(s) required for the propagation of feature annotation.</text>
</comment>
<evidence type="ECO:0000256" key="8">
    <source>
        <dbReference type="PROSITE-ProRule" id="PRU01005"/>
    </source>
</evidence>
<feature type="signal peptide" evidence="9">
    <location>
        <begin position="1"/>
        <end position="22"/>
    </location>
</feature>
<dbReference type="Proteomes" id="UP000887540">
    <property type="component" value="Unplaced"/>
</dbReference>
<keyword evidence="7" id="KW-0349">Heme</keyword>
<evidence type="ECO:0000256" key="9">
    <source>
        <dbReference type="SAM" id="SignalP"/>
    </source>
</evidence>
<organism evidence="11 12">
    <name type="scientific">Acrobeloides nanus</name>
    <dbReference type="NCBI Taxonomy" id="290746"/>
    <lineage>
        <taxon>Eukaryota</taxon>
        <taxon>Metazoa</taxon>
        <taxon>Ecdysozoa</taxon>
        <taxon>Nematoda</taxon>
        <taxon>Chromadorea</taxon>
        <taxon>Rhabditida</taxon>
        <taxon>Tylenchina</taxon>
        <taxon>Cephalobomorpha</taxon>
        <taxon>Cephaloboidea</taxon>
        <taxon>Cephalobidae</taxon>
        <taxon>Acrobeloides</taxon>
    </lineage>
</organism>
<evidence type="ECO:0000256" key="5">
    <source>
        <dbReference type="ARBA" id="ARBA00022729"/>
    </source>
</evidence>
<dbReference type="PANTHER" id="PTHR11475:SF22">
    <property type="entry name" value="PEROXIDASE SKPO-1"/>
    <property type="match status" value="1"/>
</dbReference>
<keyword evidence="3" id="KW-0575">Peroxidase</keyword>
<feature type="binding site" description="axial binding residue" evidence="7">
    <location>
        <position position="413"/>
    </location>
    <ligand>
        <name>heme b</name>
        <dbReference type="ChEBI" id="CHEBI:60344"/>
    </ligand>
    <ligandPart>
        <name>Fe</name>
        <dbReference type="ChEBI" id="CHEBI:18248"/>
    </ligandPart>
</feature>
<dbReference type="InterPro" id="IPR010255">
    <property type="entry name" value="Haem_peroxidase_sf"/>
</dbReference>
<dbReference type="WBParaSite" id="ACRNAN_scaffold4674.g22408.t1">
    <property type="protein sequence ID" value="ACRNAN_scaffold4674.g22408.t1"/>
    <property type="gene ID" value="ACRNAN_scaffold4674.g22408"/>
</dbReference>
<evidence type="ECO:0000256" key="2">
    <source>
        <dbReference type="ARBA" id="ARBA00012313"/>
    </source>
</evidence>
<proteinExistence type="predicted"/>
<evidence type="ECO:0000313" key="11">
    <source>
        <dbReference type="Proteomes" id="UP000887540"/>
    </source>
</evidence>
<dbReference type="FunFam" id="1.10.640.10:FF:000007">
    <property type="entry name" value="Peroxidase mlt-7"/>
    <property type="match status" value="1"/>
</dbReference>
<feature type="chain" id="PRO_5037930981" description="peroxidase" evidence="9">
    <location>
        <begin position="23"/>
        <end position="640"/>
    </location>
</feature>
<dbReference type="GO" id="GO:0020037">
    <property type="term" value="F:heme binding"/>
    <property type="evidence" value="ECO:0007669"/>
    <property type="project" value="InterPro"/>
</dbReference>
<reference evidence="12" key="1">
    <citation type="submission" date="2022-11" db="UniProtKB">
        <authorList>
            <consortium name="WormBaseParasite"/>
        </authorList>
    </citation>
    <scope>IDENTIFICATION</scope>
</reference>
<evidence type="ECO:0000313" key="12">
    <source>
        <dbReference type="WBParaSite" id="ACRNAN_scaffold4674.g22408.t1"/>
    </source>
</evidence>
<keyword evidence="4 7" id="KW-0479">Metal-binding</keyword>
<keyword evidence="3" id="KW-0560">Oxidoreductase</keyword>
<dbReference type="InterPro" id="IPR003582">
    <property type="entry name" value="ShKT_dom"/>
</dbReference>
<dbReference type="InterPro" id="IPR019791">
    <property type="entry name" value="Haem_peroxidase_animal"/>
</dbReference>
<evidence type="ECO:0000256" key="3">
    <source>
        <dbReference type="ARBA" id="ARBA00022559"/>
    </source>
</evidence>
<dbReference type="GO" id="GO:0005615">
    <property type="term" value="C:extracellular space"/>
    <property type="evidence" value="ECO:0007669"/>
    <property type="project" value="TreeGrafter"/>
</dbReference>
<evidence type="ECO:0000256" key="1">
    <source>
        <dbReference type="ARBA" id="ARBA00000189"/>
    </source>
</evidence>